<dbReference type="PROSITE" id="PS51257">
    <property type="entry name" value="PROKAR_LIPOPROTEIN"/>
    <property type="match status" value="1"/>
</dbReference>
<keyword evidence="2" id="KW-1185">Reference proteome</keyword>
<evidence type="ECO:0000313" key="1">
    <source>
        <dbReference type="EMBL" id="TZF95212.1"/>
    </source>
</evidence>
<evidence type="ECO:0008006" key="3">
    <source>
        <dbReference type="Google" id="ProtNLM"/>
    </source>
</evidence>
<accession>A0A5D8ZM91</accession>
<dbReference type="RefSeq" id="WP_149388178.1">
    <property type="nucleotide sequence ID" value="NZ_VTRU01000003.1"/>
</dbReference>
<dbReference type="EMBL" id="VTRU01000003">
    <property type="protein sequence ID" value="TZF95212.1"/>
    <property type="molecule type" value="Genomic_DNA"/>
</dbReference>
<gene>
    <name evidence="1" type="ORF">FW781_15070</name>
</gene>
<dbReference type="OrthoDB" id="1240157at2"/>
<dbReference type="AlphaFoldDB" id="A0A5D8ZM91"/>
<reference evidence="1 2" key="1">
    <citation type="submission" date="2019-08" db="EMBL/GenBank/DDBJ databases">
        <title>Draft genome sequence of Chryseobacterium sp. Gsoil 183.</title>
        <authorList>
            <person name="Im W.-T."/>
        </authorList>
    </citation>
    <scope>NUCLEOTIDE SEQUENCE [LARGE SCALE GENOMIC DNA]</scope>
    <source>
        <strain evidence="1 2">Gsoil 183</strain>
    </source>
</reference>
<name>A0A5D8ZM91_9FLAO</name>
<evidence type="ECO:0000313" key="2">
    <source>
        <dbReference type="Proteomes" id="UP000323884"/>
    </source>
</evidence>
<protein>
    <recommendedName>
        <fullName evidence="3">Lipoprotein</fullName>
    </recommendedName>
</protein>
<comment type="caution">
    <text evidence="1">The sequence shown here is derived from an EMBL/GenBank/DDBJ whole genome shotgun (WGS) entry which is preliminary data.</text>
</comment>
<proteinExistence type="predicted"/>
<dbReference type="Proteomes" id="UP000323884">
    <property type="component" value="Unassembled WGS sequence"/>
</dbReference>
<sequence length="246" mass="28624">MKIFYTALIYSMVLVSCKKQNKDTVAPTLANHSKDSTTIIKKELPNKNNECTIDSLAMQTTEYNGTTFYTENNLRGSGVINLSINKNTEIFNMDKTPYGKILVNNDDENVYDVKLPKVVIAREIIPDSEHRIFSFDAEEPGSDKDFLIIYINKQKKLIEKKNNDYAFNSWENYIKTAFIQLTPEISNTSKEEQLYWYKSLKIKGDSMQIKSIPKADCDYIEEYKNVTKWIQWKKGSCKLIKFNFCY</sequence>
<organism evidence="1 2">
    <name type="scientific">Chryseobacterium panacisoli</name>
    <dbReference type="NCBI Taxonomy" id="1807141"/>
    <lineage>
        <taxon>Bacteria</taxon>
        <taxon>Pseudomonadati</taxon>
        <taxon>Bacteroidota</taxon>
        <taxon>Flavobacteriia</taxon>
        <taxon>Flavobacteriales</taxon>
        <taxon>Weeksellaceae</taxon>
        <taxon>Chryseobacterium group</taxon>
        <taxon>Chryseobacterium</taxon>
    </lineage>
</organism>